<dbReference type="EMBL" id="QEKW01000013">
    <property type="protein sequence ID" value="PVZ06345.1"/>
    <property type="molecule type" value="Genomic_DNA"/>
</dbReference>
<dbReference type="RefSeq" id="WP_116710098.1">
    <property type="nucleotide sequence ID" value="NZ_QEKW01000013.1"/>
</dbReference>
<feature type="transmembrane region" description="Helical" evidence="1">
    <location>
        <begin position="62"/>
        <end position="83"/>
    </location>
</feature>
<keyword evidence="1" id="KW-0472">Membrane</keyword>
<evidence type="ECO:0000256" key="1">
    <source>
        <dbReference type="SAM" id="Phobius"/>
    </source>
</evidence>
<dbReference type="AlphaFoldDB" id="A0A2U1F2D5"/>
<name>A0A2U1F2D5_9PSEU</name>
<sequence>MNRRDSAAGVLVAAAVVVWVFGSTPAGAELLAGVRGTALLVTALAAAAALVSGAWREPADPVALRAPAALGLVAVLVAIVTVLTASATALAVLVLLVLALWALATLRHATTRWR</sequence>
<evidence type="ECO:0008006" key="4">
    <source>
        <dbReference type="Google" id="ProtNLM"/>
    </source>
</evidence>
<keyword evidence="3" id="KW-1185">Reference proteome</keyword>
<feature type="transmembrane region" description="Helical" evidence="1">
    <location>
        <begin position="89"/>
        <end position="106"/>
    </location>
</feature>
<feature type="transmembrane region" description="Helical" evidence="1">
    <location>
        <begin position="38"/>
        <end position="55"/>
    </location>
</feature>
<comment type="caution">
    <text evidence="2">The sequence shown here is derived from an EMBL/GenBank/DDBJ whole genome shotgun (WGS) entry which is preliminary data.</text>
</comment>
<evidence type="ECO:0000313" key="3">
    <source>
        <dbReference type="Proteomes" id="UP000245639"/>
    </source>
</evidence>
<proteinExistence type="predicted"/>
<protein>
    <recommendedName>
        <fullName evidence="4">Low temperature requirement A protein (LtrA)</fullName>
    </recommendedName>
</protein>
<keyword evidence="1" id="KW-1133">Transmembrane helix</keyword>
<evidence type="ECO:0000313" key="2">
    <source>
        <dbReference type="EMBL" id="PVZ06345.1"/>
    </source>
</evidence>
<organism evidence="2 3">
    <name type="scientific">Actinomycetospora cinnamomea</name>
    <dbReference type="NCBI Taxonomy" id="663609"/>
    <lineage>
        <taxon>Bacteria</taxon>
        <taxon>Bacillati</taxon>
        <taxon>Actinomycetota</taxon>
        <taxon>Actinomycetes</taxon>
        <taxon>Pseudonocardiales</taxon>
        <taxon>Pseudonocardiaceae</taxon>
        <taxon>Actinomycetospora</taxon>
    </lineage>
</organism>
<gene>
    <name evidence="2" type="ORF">C8D89_11383</name>
</gene>
<keyword evidence="1" id="KW-0812">Transmembrane</keyword>
<reference evidence="2 3" key="1">
    <citation type="submission" date="2018-04" db="EMBL/GenBank/DDBJ databases">
        <title>Genomic Encyclopedia of Type Strains, Phase IV (KMG-IV): sequencing the most valuable type-strain genomes for metagenomic binning, comparative biology and taxonomic classification.</title>
        <authorList>
            <person name="Goeker M."/>
        </authorList>
    </citation>
    <scope>NUCLEOTIDE SEQUENCE [LARGE SCALE GENOMIC DNA]</scope>
    <source>
        <strain evidence="2 3">DSM 45771</strain>
    </source>
</reference>
<dbReference type="Proteomes" id="UP000245639">
    <property type="component" value="Unassembled WGS sequence"/>
</dbReference>
<accession>A0A2U1F2D5</accession>